<evidence type="ECO:0000256" key="10">
    <source>
        <dbReference type="ARBA" id="ARBA00023224"/>
    </source>
</evidence>
<reference evidence="15" key="1">
    <citation type="submission" date="2025-08" db="UniProtKB">
        <authorList>
            <consortium name="RefSeq"/>
        </authorList>
    </citation>
    <scope>IDENTIFICATION</scope>
</reference>
<dbReference type="GO" id="GO:0005886">
    <property type="term" value="C:plasma membrane"/>
    <property type="evidence" value="ECO:0007669"/>
    <property type="project" value="UniProtKB-SubCell"/>
</dbReference>
<accession>A0A1U7SVS4</accession>
<dbReference type="GeneID" id="102378577"/>
<keyword evidence="6 12" id="KW-1133">Transmembrane helix</keyword>
<dbReference type="InParanoid" id="A0A1U7SVS4"/>
<dbReference type="AlphaFoldDB" id="A0A1U7SVS4"/>
<evidence type="ECO:0000256" key="8">
    <source>
        <dbReference type="ARBA" id="ARBA00023136"/>
    </source>
</evidence>
<evidence type="ECO:0000256" key="7">
    <source>
        <dbReference type="ARBA" id="ARBA00023040"/>
    </source>
</evidence>
<comment type="similarity">
    <text evidence="11">Belongs to the G-protein coupled receptor 1 family.</text>
</comment>
<keyword evidence="4 11" id="KW-0812">Transmembrane</keyword>
<comment type="subcellular location">
    <subcellularLocation>
        <location evidence="1 12">Cell membrane</location>
        <topology evidence="1 12">Multi-pass membrane protein</topology>
    </subcellularLocation>
</comment>
<dbReference type="GO" id="GO:0004984">
    <property type="term" value="F:olfactory receptor activity"/>
    <property type="evidence" value="ECO:0007669"/>
    <property type="project" value="InterPro"/>
</dbReference>
<evidence type="ECO:0000256" key="6">
    <source>
        <dbReference type="ARBA" id="ARBA00022989"/>
    </source>
</evidence>
<dbReference type="RefSeq" id="XP_006037567.1">
    <property type="nucleotide sequence ID" value="XM_006037505.1"/>
</dbReference>
<evidence type="ECO:0000256" key="12">
    <source>
        <dbReference type="RuleBase" id="RU363047"/>
    </source>
</evidence>
<dbReference type="OrthoDB" id="5950740at2759"/>
<dbReference type="Gene3D" id="1.20.1070.10">
    <property type="entry name" value="Rhodopsin 7-helix transmembrane proteins"/>
    <property type="match status" value="1"/>
</dbReference>
<feature type="transmembrane region" description="Helical" evidence="12">
    <location>
        <begin position="106"/>
        <end position="134"/>
    </location>
</feature>
<evidence type="ECO:0000256" key="1">
    <source>
        <dbReference type="ARBA" id="ARBA00004651"/>
    </source>
</evidence>
<sequence>MEKSEFKVTYGKAAWDEGNQSAVDEFILLGVSDQPWLELLLFVFILICYILTLLGNVTIIVVSRLDPCLHTPMYFFLSNLSFLDLCYSSCLSLLLLVTLLSARKSISWAGCMVQLFIALALGISECMLLAVMAYDRYAAVCHPLRYMTIMSHPLCLLMAMGSWLSGLAISLAQTMMTMQLPLCGQNHIDHFFCDQPALIKLACVDTSFMETELFLISVLVLVVPVSLILVSYSYIGVAVLRIRSAEGRRKTFNTCASHLAVVSLFFGTAIYVYLQPQSRSEVKIISLFYTLVTPMLNPLIYTLRNKEVHRALWKVLGINPTTKAGPCGRF</sequence>
<dbReference type="Proteomes" id="UP000189705">
    <property type="component" value="Unplaced"/>
</dbReference>
<feature type="transmembrane region" description="Helical" evidence="12">
    <location>
        <begin position="39"/>
        <end position="62"/>
    </location>
</feature>
<dbReference type="SUPFAM" id="SSF81321">
    <property type="entry name" value="Family A G protein-coupled receptor-like"/>
    <property type="match status" value="1"/>
</dbReference>
<keyword evidence="5 12" id="KW-0552">Olfaction</keyword>
<dbReference type="InterPro" id="IPR000276">
    <property type="entry name" value="GPCR_Rhodpsn"/>
</dbReference>
<dbReference type="eggNOG" id="ENOG502SI2C">
    <property type="taxonomic scope" value="Eukaryota"/>
</dbReference>
<name>A0A1U7SVS4_ALLSI</name>
<dbReference type="Pfam" id="PF13853">
    <property type="entry name" value="7tm_4"/>
    <property type="match status" value="1"/>
</dbReference>
<feature type="domain" description="G-protein coupled receptors family 1 profile" evidence="13">
    <location>
        <begin position="55"/>
        <end position="301"/>
    </location>
</feature>
<dbReference type="FunFam" id="1.20.1070.10:FF:000005">
    <property type="entry name" value="Olfactory receptor"/>
    <property type="match status" value="1"/>
</dbReference>
<feature type="transmembrane region" description="Helical" evidence="12">
    <location>
        <begin position="214"/>
        <end position="240"/>
    </location>
</feature>
<feature type="transmembrane region" description="Helical" evidence="12">
    <location>
        <begin position="286"/>
        <end position="303"/>
    </location>
</feature>
<keyword evidence="2 12" id="KW-1003">Cell membrane</keyword>
<keyword evidence="14" id="KW-1185">Reference proteome</keyword>
<feature type="transmembrane region" description="Helical" evidence="12">
    <location>
        <begin position="154"/>
        <end position="172"/>
    </location>
</feature>
<evidence type="ECO:0000256" key="3">
    <source>
        <dbReference type="ARBA" id="ARBA00022606"/>
    </source>
</evidence>
<evidence type="ECO:0000256" key="4">
    <source>
        <dbReference type="ARBA" id="ARBA00022692"/>
    </source>
</evidence>
<evidence type="ECO:0000256" key="5">
    <source>
        <dbReference type="ARBA" id="ARBA00022725"/>
    </source>
</evidence>
<dbReference type="InterPro" id="IPR017452">
    <property type="entry name" value="GPCR_Rhodpsn_7TM"/>
</dbReference>
<keyword evidence="7 11" id="KW-0297">G-protein coupled receptor</keyword>
<evidence type="ECO:0000313" key="15">
    <source>
        <dbReference type="RefSeq" id="XP_006037567.1"/>
    </source>
</evidence>
<keyword evidence="9 11" id="KW-0675">Receptor</keyword>
<dbReference type="PROSITE" id="PS00237">
    <property type="entry name" value="G_PROTEIN_RECEP_F1_1"/>
    <property type="match status" value="1"/>
</dbReference>
<keyword evidence="10 11" id="KW-0807">Transducer</keyword>
<dbReference type="PRINTS" id="PR00237">
    <property type="entry name" value="GPCRRHODOPSN"/>
</dbReference>
<dbReference type="PANTHER" id="PTHR26453">
    <property type="entry name" value="OLFACTORY RECEPTOR"/>
    <property type="match status" value="1"/>
</dbReference>
<gene>
    <name evidence="15" type="primary">LOC102378577</name>
</gene>
<dbReference type="InterPro" id="IPR000725">
    <property type="entry name" value="Olfact_rcpt"/>
</dbReference>
<evidence type="ECO:0000256" key="9">
    <source>
        <dbReference type="ARBA" id="ARBA00023170"/>
    </source>
</evidence>
<feature type="transmembrane region" description="Helical" evidence="12">
    <location>
        <begin position="252"/>
        <end position="274"/>
    </location>
</feature>
<keyword evidence="8 12" id="KW-0472">Membrane</keyword>
<feature type="transmembrane region" description="Helical" evidence="12">
    <location>
        <begin position="74"/>
        <end position="100"/>
    </location>
</feature>
<keyword evidence="3 12" id="KW-0716">Sensory transduction</keyword>
<proteinExistence type="inferred from homology"/>
<evidence type="ECO:0000256" key="2">
    <source>
        <dbReference type="ARBA" id="ARBA00022475"/>
    </source>
</evidence>
<dbReference type="GO" id="GO:0004930">
    <property type="term" value="F:G protein-coupled receptor activity"/>
    <property type="evidence" value="ECO:0007669"/>
    <property type="project" value="UniProtKB-KW"/>
</dbReference>
<evidence type="ECO:0000256" key="11">
    <source>
        <dbReference type="RuleBase" id="RU000688"/>
    </source>
</evidence>
<evidence type="ECO:0000259" key="13">
    <source>
        <dbReference type="PROSITE" id="PS50262"/>
    </source>
</evidence>
<dbReference type="KEGG" id="asn:102378577"/>
<dbReference type="PROSITE" id="PS50262">
    <property type="entry name" value="G_PROTEIN_RECEP_F1_2"/>
    <property type="match status" value="1"/>
</dbReference>
<organism evidence="14 15">
    <name type="scientific">Alligator sinensis</name>
    <name type="common">Chinese alligator</name>
    <dbReference type="NCBI Taxonomy" id="38654"/>
    <lineage>
        <taxon>Eukaryota</taxon>
        <taxon>Metazoa</taxon>
        <taxon>Chordata</taxon>
        <taxon>Craniata</taxon>
        <taxon>Vertebrata</taxon>
        <taxon>Euteleostomi</taxon>
        <taxon>Archelosauria</taxon>
        <taxon>Archosauria</taxon>
        <taxon>Crocodylia</taxon>
        <taxon>Alligatoridae</taxon>
        <taxon>Alligatorinae</taxon>
        <taxon>Alligator</taxon>
    </lineage>
</organism>
<evidence type="ECO:0000313" key="14">
    <source>
        <dbReference type="Proteomes" id="UP000189705"/>
    </source>
</evidence>
<dbReference type="PRINTS" id="PR00245">
    <property type="entry name" value="OLFACTORYR"/>
</dbReference>
<protein>
    <recommendedName>
        <fullName evidence="12">Olfactory receptor</fullName>
    </recommendedName>
</protein>